<feature type="non-terminal residue" evidence="2">
    <location>
        <position position="360"/>
    </location>
</feature>
<sequence>MADTRFSSYYPVASVAELALNHLDLSNETPSFRKSQTKSLLAQVSRQLFVQSRRLIPPVTSESTRFIDTRVFDPLDDVYFHELQPFILRNMGETVPEVSVEWFLQYAIPRFSPGHDLDDTEVHYAADLNVLDKVMLKLRKSAVKCRWKWYKKDPAQMGQGGDKVFSHMKDLSDAVLAAGKEVMPMLDVTAQLECQPRRIGNSGSDNSNFKGDANQLLVQEQSTGVGPKGKGELYIVDSVVNYEFKKKVNVSEVNKNVEQLLVNAARIMYSDPARRFRWSVSVENTSMRFWFMSRSICFVHKPFNFITERKPLVHFLLATSFASKTNLGYDPTVRRKLIGQGKTKSVVYEYMVYDEEKGRE</sequence>
<feature type="domain" description="Fungal-type protein kinase" evidence="1">
    <location>
        <begin position="235"/>
        <end position="335"/>
    </location>
</feature>
<organism evidence="2 3">
    <name type="scientific">Moniliophthora roreri</name>
    <name type="common">Frosty pod rot fungus</name>
    <name type="synonym">Monilia roreri</name>
    <dbReference type="NCBI Taxonomy" id="221103"/>
    <lineage>
        <taxon>Eukaryota</taxon>
        <taxon>Fungi</taxon>
        <taxon>Dikarya</taxon>
        <taxon>Basidiomycota</taxon>
        <taxon>Agaricomycotina</taxon>
        <taxon>Agaricomycetes</taxon>
        <taxon>Agaricomycetidae</taxon>
        <taxon>Agaricales</taxon>
        <taxon>Marasmiineae</taxon>
        <taxon>Marasmiaceae</taxon>
        <taxon>Moniliophthora</taxon>
    </lineage>
</organism>
<accession>A0A0W0FDU2</accession>
<evidence type="ECO:0000313" key="3">
    <source>
        <dbReference type="Proteomes" id="UP000054988"/>
    </source>
</evidence>
<dbReference type="Pfam" id="PF17667">
    <property type="entry name" value="Pkinase_fungal"/>
    <property type="match status" value="1"/>
</dbReference>
<name>A0A0W0FDU2_MONRR</name>
<evidence type="ECO:0000259" key="1">
    <source>
        <dbReference type="Pfam" id="PF17667"/>
    </source>
</evidence>
<comment type="caution">
    <text evidence="2">The sequence shown here is derived from an EMBL/GenBank/DDBJ whole genome shotgun (WGS) entry which is preliminary data.</text>
</comment>
<reference evidence="2 3" key="1">
    <citation type="submission" date="2015-12" db="EMBL/GenBank/DDBJ databases">
        <title>Draft genome sequence of Moniliophthora roreri, the causal agent of frosty pod rot of cacao.</title>
        <authorList>
            <person name="Aime M.C."/>
            <person name="Diaz-Valderrama J.R."/>
            <person name="Kijpornyongpan T."/>
            <person name="Phillips-Mora W."/>
        </authorList>
    </citation>
    <scope>NUCLEOTIDE SEQUENCE [LARGE SCALE GENOMIC DNA]</scope>
    <source>
        <strain evidence="2 3">MCA 2952</strain>
    </source>
</reference>
<evidence type="ECO:0000313" key="2">
    <source>
        <dbReference type="EMBL" id="KTB34437.1"/>
    </source>
</evidence>
<proteinExistence type="predicted"/>
<dbReference type="InterPro" id="IPR040976">
    <property type="entry name" value="Pkinase_fungal"/>
</dbReference>
<protein>
    <recommendedName>
        <fullName evidence="1">Fungal-type protein kinase domain-containing protein</fullName>
    </recommendedName>
</protein>
<gene>
    <name evidence="2" type="ORF">WG66_12989</name>
</gene>
<dbReference type="Proteomes" id="UP000054988">
    <property type="component" value="Unassembled WGS sequence"/>
</dbReference>
<dbReference type="AlphaFoldDB" id="A0A0W0FDU2"/>
<dbReference type="EMBL" id="LATX01002077">
    <property type="protein sequence ID" value="KTB34437.1"/>
    <property type="molecule type" value="Genomic_DNA"/>
</dbReference>